<proteinExistence type="predicted"/>
<dbReference type="AlphaFoldDB" id="A0A6H0A1M1"/>
<geneLocation type="plasmid" evidence="1">
    <name>pSSII-1</name>
</geneLocation>
<sequence>MNIDKLWASFEENKGSYKGMEILKLIYFNNNGLRIKDIREEFDSWSIKLLELLHEEMTCIPTFEMETELNINFGETAPILNFFEASTECGIGDDVLKMVKPKKKRFF</sequence>
<protein>
    <submittedName>
        <fullName evidence="1">Uncharacterized protein</fullName>
    </submittedName>
</protein>
<dbReference type="EMBL" id="MT075580">
    <property type="protein sequence ID" value="QIS31209.1"/>
    <property type="molecule type" value="Genomic_DNA"/>
</dbReference>
<accession>A0A6H0A1M1</accession>
<organism evidence="1">
    <name type="scientific">Lysinibacillus sphaericus</name>
    <name type="common">Bacillus sphaericus</name>
    <dbReference type="NCBI Taxonomy" id="1421"/>
    <lineage>
        <taxon>Bacteria</taxon>
        <taxon>Bacillati</taxon>
        <taxon>Bacillota</taxon>
        <taxon>Bacilli</taxon>
        <taxon>Bacillales</taxon>
        <taxon>Bacillaceae</taxon>
        <taxon>Lysinibacillus</taxon>
    </lineage>
</organism>
<reference evidence="1" key="1">
    <citation type="submission" date="2020-02" db="EMBL/GenBank/DDBJ databases">
        <authorList>
            <person name="Hu X."/>
            <person name="Yuan Z."/>
            <person name="Cheng J."/>
            <person name="Geng P."/>
        </authorList>
    </citation>
    <scope>NUCLEOTIDE SEQUENCE</scope>
    <source>
        <strain evidence="1">SSII-1</strain>
        <plasmid evidence="1">pSSII-1</plasmid>
    </source>
</reference>
<dbReference type="RefSeq" id="WP_031417294.1">
    <property type="nucleotide sequence ID" value="NZ_CP064071.1"/>
</dbReference>
<name>A0A6H0A1M1_LYSSH</name>
<keyword evidence="1" id="KW-0614">Plasmid</keyword>
<evidence type="ECO:0000313" key="1">
    <source>
        <dbReference type="EMBL" id="QIS31209.1"/>
    </source>
</evidence>